<dbReference type="OrthoDB" id="9759894at2"/>
<dbReference type="InterPro" id="IPR011853">
    <property type="entry name" value="TRAP_DctM-Dct_fused"/>
</dbReference>
<keyword evidence="1" id="KW-1003">Cell membrane</keyword>
<protein>
    <submittedName>
        <fullName evidence="4">C4-dicarboxylate ABC transporter permease</fullName>
    </submittedName>
</protein>
<feature type="transmembrane region" description="Helical" evidence="2">
    <location>
        <begin position="279"/>
        <end position="302"/>
    </location>
</feature>
<evidence type="ECO:0000256" key="1">
    <source>
        <dbReference type="RuleBase" id="RU369079"/>
    </source>
</evidence>
<name>A0A154V8I7_9PROT</name>
<dbReference type="GO" id="GO:0022857">
    <property type="term" value="F:transmembrane transporter activity"/>
    <property type="evidence" value="ECO:0007669"/>
    <property type="project" value="UniProtKB-UniRule"/>
</dbReference>
<dbReference type="STRING" id="580166.AUP43_14970"/>
<proteinExistence type="predicted"/>
<feature type="transmembrane region" description="Helical" evidence="2">
    <location>
        <begin position="121"/>
        <end position="138"/>
    </location>
</feature>
<comment type="subcellular location">
    <subcellularLocation>
        <location evidence="1">Cell inner membrane</location>
        <topology evidence="1">Multi-pass membrane protein</topology>
    </subcellularLocation>
</comment>
<evidence type="ECO:0000313" key="5">
    <source>
        <dbReference type="Proteomes" id="UP000076400"/>
    </source>
</evidence>
<evidence type="ECO:0000313" key="4">
    <source>
        <dbReference type="EMBL" id="KZC97680.1"/>
    </source>
</evidence>
<comment type="caution">
    <text evidence="4">The sequence shown here is derived from an EMBL/GenBank/DDBJ whole genome shotgun (WGS) entry which is preliminary data.</text>
</comment>
<dbReference type="PANTHER" id="PTHR43849">
    <property type="entry name" value="BLL3936 PROTEIN"/>
    <property type="match status" value="1"/>
</dbReference>
<gene>
    <name evidence="4" type="ORF">AUP43_14970</name>
</gene>
<dbReference type="AlphaFoldDB" id="A0A154V8I7"/>
<dbReference type="NCBIfam" id="TIGR02123">
    <property type="entry name" value="TRAP_fused"/>
    <property type="match status" value="1"/>
</dbReference>
<dbReference type="InterPro" id="IPR021814">
    <property type="entry name" value="DUF3394"/>
</dbReference>
<dbReference type="Pfam" id="PF06808">
    <property type="entry name" value="DctM"/>
    <property type="match status" value="1"/>
</dbReference>
<keyword evidence="1" id="KW-0813">Transport</keyword>
<dbReference type="InterPro" id="IPR010656">
    <property type="entry name" value="DctM"/>
</dbReference>
<keyword evidence="2" id="KW-0472">Membrane</keyword>
<keyword evidence="1" id="KW-0997">Cell inner membrane</keyword>
<feature type="transmembrane region" description="Helical" evidence="2">
    <location>
        <begin position="40"/>
        <end position="58"/>
    </location>
</feature>
<dbReference type="EMBL" id="LPXN01000175">
    <property type="protein sequence ID" value="KZC97680.1"/>
    <property type="molecule type" value="Genomic_DNA"/>
</dbReference>
<feature type="transmembrane region" description="Helical" evidence="2">
    <location>
        <begin position="452"/>
        <end position="470"/>
    </location>
</feature>
<reference evidence="4 5" key="1">
    <citation type="submission" date="2015-12" db="EMBL/GenBank/DDBJ databases">
        <title>Genome sequence of Oceanibaculum pacificum MCCC 1A02656.</title>
        <authorList>
            <person name="Lu L."/>
            <person name="Lai Q."/>
            <person name="Shao Z."/>
            <person name="Qian P."/>
        </authorList>
    </citation>
    <scope>NUCLEOTIDE SEQUENCE [LARGE SCALE GENOMIC DNA]</scope>
    <source>
        <strain evidence="4 5">MCCC 1A02656</strain>
    </source>
</reference>
<feature type="transmembrane region" description="Helical" evidence="2">
    <location>
        <begin position="391"/>
        <end position="416"/>
    </location>
</feature>
<feature type="transmembrane region" description="Helical" evidence="2">
    <location>
        <begin position="332"/>
        <end position="361"/>
    </location>
</feature>
<feature type="transmembrane region" description="Helical" evidence="2">
    <location>
        <begin position="65"/>
        <end position="83"/>
    </location>
</feature>
<accession>A0A154V8I7</accession>
<dbReference type="Pfam" id="PF11874">
    <property type="entry name" value="DUF3394"/>
    <property type="match status" value="1"/>
</dbReference>
<dbReference type="RefSeq" id="WP_067560310.1">
    <property type="nucleotide sequence ID" value="NZ_LPXN01000175.1"/>
</dbReference>
<evidence type="ECO:0000256" key="2">
    <source>
        <dbReference type="SAM" id="Phobius"/>
    </source>
</evidence>
<feature type="domain" description="TRAP C4-dicarboxylate transport system permease DctM subunit" evidence="3">
    <location>
        <begin position="110"/>
        <end position="535"/>
    </location>
</feature>
<feature type="transmembrane region" description="Helical" evidence="2">
    <location>
        <begin position="477"/>
        <end position="497"/>
    </location>
</feature>
<sequence>MFLPANVSRWLITVIAVAMSAFHLYVAFVGPPDAYVMRGLHLAFALGMAFLILCGFNGKADRPSIFDLALMAVAVAAALYPMLNLDYIINRMYYVDDPILTDYIFGIALIVMVLEATRRATGWALPITAMCFLAYALTAGNQSIGIVLDQLYLTTEGIFGIPLYVSATYVMLFILFGAFVERSGAGQLFMDFALALAGYSAGGPAKVAVITSCMFGTVSGSAVANVMTTGTFTIPLMKRTGYRPAFAGAVEAVASTGGQLMPPIMGAAAFVMAEFLGTSYLTVATFAILPAVLYYVAVFMAVHFEAKRIGLRGLPRADLPRAGQVLKERGHLFLPLVLIIAVLLAGYSTSLSALIGIVSVVPTTWLRSSTRRTFTPMAIIEALESGARNTLIVALACACAGIVIGVITLTGLGLDFTSVVIALSQNSMILALVLTMIAGIILGMGLPTTPAYIVQVALLVPALVKLGVMVEAAHLFVLYFAVLSAITPPVAMAVYAANGLSGASLMESSWAAVKLGLTGYVIPFMFVFGPSLLLMGEWTDVLRTAVTATVGVTCLAAGLHKYFIGPLRIWERVALLVVAFLLIDPKLVTDLIGAAILGFTIASQLLYKPTWRDDMEPAPARAPATDQPKGG</sequence>
<feature type="transmembrane region" description="Helical" evidence="2">
    <location>
        <begin position="517"/>
        <end position="534"/>
    </location>
</feature>
<comment type="function">
    <text evidence="1">Part of the tripartite ATP-independent periplasmic (TRAP) transport system.</text>
</comment>
<evidence type="ECO:0000259" key="3">
    <source>
        <dbReference type="Pfam" id="PF06808"/>
    </source>
</evidence>
<dbReference type="GO" id="GO:0005886">
    <property type="term" value="C:plasma membrane"/>
    <property type="evidence" value="ECO:0007669"/>
    <property type="project" value="UniProtKB-SubCell"/>
</dbReference>
<keyword evidence="5" id="KW-1185">Reference proteome</keyword>
<feature type="transmembrane region" description="Helical" evidence="2">
    <location>
        <begin position="541"/>
        <end position="563"/>
    </location>
</feature>
<feature type="transmembrane region" description="Helical" evidence="2">
    <location>
        <begin position="428"/>
        <end position="446"/>
    </location>
</feature>
<feature type="transmembrane region" description="Helical" evidence="2">
    <location>
        <begin position="575"/>
        <end position="602"/>
    </location>
</feature>
<keyword evidence="2" id="KW-1133">Transmembrane helix</keyword>
<keyword evidence="2" id="KW-0812">Transmembrane</keyword>
<organism evidence="4 5">
    <name type="scientific">Oceanibaculum pacificum</name>
    <dbReference type="NCBI Taxonomy" id="580166"/>
    <lineage>
        <taxon>Bacteria</taxon>
        <taxon>Pseudomonadati</taxon>
        <taxon>Pseudomonadota</taxon>
        <taxon>Alphaproteobacteria</taxon>
        <taxon>Rhodospirillales</taxon>
        <taxon>Oceanibaculaceae</taxon>
        <taxon>Oceanibaculum</taxon>
    </lineage>
</organism>
<dbReference type="Proteomes" id="UP000076400">
    <property type="component" value="Unassembled WGS sequence"/>
</dbReference>
<feature type="transmembrane region" description="Helical" evidence="2">
    <location>
        <begin position="98"/>
        <end position="114"/>
    </location>
</feature>
<feature type="transmembrane region" description="Helical" evidence="2">
    <location>
        <begin position="158"/>
        <end position="180"/>
    </location>
</feature>
<dbReference type="PANTHER" id="PTHR43849:SF2">
    <property type="entry name" value="BLL3936 PROTEIN"/>
    <property type="match status" value="1"/>
</dbReference>
<feature type="transmembrane region" description="Helical" evidence="2">
    <location>
        <begin position="7"/>
        <end position="28"/>
    </location>
</feature>